<dbReference type="GeneID" id="57095157"/>
<evidence type="ECO:0000313" key="1">
    <source>
        <dbReference type="EMBL" id="PHJ98458.1"/>
    </source>
</evidence>
<organism evidence="1 2">
    <name type="scientific">Nostoc linckia z8</name>
    <dbReference type="NCBI Taxonomy" id="1628746"/>
    <lineage>
        <taxon>Bacteria</taxon>
        <taxon>Bacillati</taxon>
        <taxon>Cyanobacteriota</taxon>
        <taxon>Cyanophyceae</taxon>
        <taxon>Nostocales</taxon>
        <taxon>Nostocaceae</taxon>
        <taxon>Nostoc</taxon>
    </lineage>
</organism>
<dbReference type="AlphaFoldDB" id="A0A9Q5Z7X4"/>
<accession>A0A9Q5Z7X4</accession>
<dbReference type="Proteomes" id="UP000222310">
    <property type="component" value="Unassembled WGS sequence"/>
</dbReference>
<proteinExistence type="predicted"/>
<name>A0A9Q5Z7X4_NOSLI</name>
<comment type="caution">
    <text evidence="1">The sequence shown here is derived from an EMBL/GenBank/DDBJ whole genome shotgun (WGS) entry which is preliminary data.</text>
</comment>
<protein>
    <submittedName>
        <fullName evidence="1">Uncharacterized protein</fullName>
    </submittedName>
</protein>
<reference evidence="1 2" key="1">
    <citation type="submission" date="2015-02" db="EMBL/GenBank/DDBJ databases">
        <title>Nostoc linckia genome annotation.</title>
        <authorList>
            <person name="Zhou Z."/>
        </authorList>
    </citation>
    <scope>NUCLEOTIDE SEQUENCE [LARGE SCALE GENOMIC DNA]</scope>
    <source>
        <strain evidence="2">z8</strain>
    </source>
</reference>
<dbReference type="RefSeq" id="WP_096536595.1">
    <property type="nucleotide sequence ID" value="NZ_LAHD01000099.1"/>
</dbReference>
<dbReference type="EMBL" id="LAHD01000099">
    <property type="protein sequence ID" value="PHJ98458.1"/>
    <property type="molecule type" value="Genomic_DNA"/>
</dbReference>
<sequence>MESQTSQQVSLDSLTLEQFQNEIRQEISQIVQSSRLSKVLEKYGLSKKNALKIQCSVNLAEADLNDAKCSFLAPGKHIVLATCCLEGEICVKCKP</sequence>
<evidence type="ECO:0000313" key="2">
    <source>
        <dbReference type="Proteomes" id="UP000222310"/>
    </source>
</evidence>
<gene>
    <name evidence="1" type="ORF">VF08_26855</name>
</gene>